<accession>E1ZNI4</accession>
<proteinExistence type="inferred from homology"/>
<evidence type="ECO:0008006" key="5">
    <source>
        <dbReference type="Google" id="ProtNLM"/>
    </source>
</evidence>
<dbReference type="InterPro" id="IPR002347">
    <property type="entry name" value="SDR_fam"/>
</dbReference>
<evidence type="ECO:0000256" key="2">
    <source>
        <dbReference type="ARBA" id="ARBA00023002"/>
    </source>
</evidence>
<comment type="similarity">
    <text evidence="1">Belongs to the short-chain dehydrogenases/reductases (SDR) family.</text>
</comment>
<evidence type="ECO:0000256" key="1">
    <source>
        <dbReference type="ARBA" id="ARBA00006484"/>
    </source>
</evidence>
<dbReference type="EMBL" id="GL433855">
    <property type="protein sequence ID" value="EFN52688.1"/>
    <property type="molecule type" value="Genomic_DNA"/>
</dbReference>
<dbReference type="InterPro" id="IPR036291">
    <property type="entry name" value="NAD(P)-bd_dom_sf"/>
</dbReference>
<sequence length="305" mass="31660">MQCSRAGAAPSSAVPLLCCCCCHQRCRQCCSAPDPAPGPAPAPAPAPAAAERRVALVSGGTRGIGFGIATCLARDGYSLVLGYNSDAGAAATAQRSLRERYGVAVEVVGGDAALPATWDALFDRVQQAFDGRLTAFVHNAGLYIGITSVSDAQPQIRGEEDWEAAFGYYHDVYVLGFRRGLAGALACRGLRHVVAISAQGCNTTMGPHLENEAPGQAKAGLEYLVRLQALALARRGVNVNAIVPGLIRTDAWSKVPASEERLQQMVAATLAGRWGAPEEIGEVAAFLCSPRAAFLTGAAIPVDGG</sequence>
<dbReference type="InParanoid" id="E1ZNI4"/>
<dbReference type="KEGG" id="cvr:CHLNCDRAFT_26544"/>
<organism evidence="4">
    <name type="scientific">Chlorella variabilis</name>
    <name type="common">Green alga</name>
    <dbReference type="NCBI Taxonomy" id="554065"/>
    <lineage>
        <taxon>Eukaryota</taxon>
        <taxon>Viridiplantae</taxon>
        <taxon>Chlorophyta</taxon>
        <taxon>core chlorophytes</taxon>
        <taxon>Trebouxiophyceae</taxon>
        <taxon>Chlorellales</taxon>
        <taxon>Chlorellaceae</taxon>
        <taxon>Chlorella clade</taxon>
        <taxon>Chlorella</taxon>
    </lineage>
</organism>
<dbReference type="GeneID" id="17352056"/>
<dbReference type="Proteomes" id="UP000008141">
    <property type="component" value="Unassembled WGS sequence"/>
</dbReference>
<dbReference type="GO" id="GO:0050664">
    <property type="term" value="F:oxidoreductase activity, acting on NAD(P)H, oxygen as acceptor"/>
    <property type="evidence" value="ECO:0007669"/>
    <property type="project" value="TreeGrafter"/>
</dbReference>
<dbReference type="PRINTS" id="PR00081">
    <property type="entry name" value="GDHRDH"/>
</dbReference>
<dbReference type="AlphaFoldDB" id="E1ZNI4"/>
<dbReference type="GO" id="GO:0016616">
    <property type="term" value="F:oxidoreductase activity, acting on the CH-OH group of donors, NAD or NADP as acceptor"/>
    <property type="evidence" value="ECO:0007669"/>
    <property type="project" value="UniProtKB-ARBA"/>
</dbReference>
<dbReference type="SUPFAM" id="SSF51735">
    <property type="entry name" value="NAD(P)-binding Rossmann-fold domains"/>
    <property type="match status" value="1"/>
</dbReference>
<gene>
    <name evidence="3" type="ORF">CHLNCDRAFT_26544</name>
</gene>
<feature type="non-terminal residue" evidence="3">
    <location>
        <position position="305"/>
    </location>
</feature>
<dbReference type="Pfam" id="PF13561">
    <property type="entry name" value="adh_short_C2"/>
    <property type="match status" value="1"/>
</dbReference>
<keyword evidence="4" id="KW-1185">Reference proteome</keyword>
<keyword evidence="2" id="KW-0560">Oxidoreductase</keyword>
<evidence type="ECO:0000313" key="4">
    <source>
        <dbReference type="Proteomes" id="UP000008141"/>
    </source>
</evidence>
<dbReference type="OrthoDB" id="294295at2759"/>
<protein>
    <recommendedName>
        <fullName evidence="5">SDR family oxidoreductase</fullName>
    </recommendedName>
</protein>
<dbReference type="STRING" id="554065.E1ZNI4"/>
<dbReference type="PANTHER" id="PTHR43008:SF4">
    <property type="entry name" value="CHAIN DEHYDROGENASE, PUTATIVE (AFU_ORTHOLOGUE AFUA_4G08710)-RELATED"/>
    <property type="match status" value="1"/>
</dbReference>
<dbReference type="PANTHER" id="PTHR43008">
    <property type="entry name" value="BENZIL REDUCTASE"/>
    <property type="match status" value="1"/>
</dbReference>
<name>E1ZNI4_CHLVA</name>
<evidence type="ECO:0000313" key="3">
    <source>
        <dbReference type="EMBL" id="EFN52688.1"/>
    </source>
</evidence>
<dbReference type="RefSeq" id="XP_005844790.1">
    <property type="nucleotide sequence ID" value="XM_005844728.1"/>
</dbReference>
<dbReference type="Gene3D" id="3.40.50.720">
    <property type="entry name" value="NAD(P)-binding Rossmann-like Domain"/>
    <property type="match status" value="1"/>
</dbReference>
<dbReference type="eggNOG" id="KOG0725">
    <property type="taxonomic scope" value="Eukaryota"/>
</dbReference>
<reference evidence="3 4" key="1">
    <citation type="journal article" date="2010" name="Plant Cell">
        <title>The Chlorella variabilis NC64A genome reveals adaptation to photosymbiosis, coevolution with viruses, and cryptic sex.</title>
        <authorList>
            <person name="Blanc G."/>
            <person name="Duncan G."/>
            <person name="Agarkova I."/>
            <person name="Borodovsky M."/>
            <person name="Gurnon J."/>
            <person name="Kuo A."/>
            <person name="Lindquist E."/>
            <person name="Lucas S."/>
            <person name="Pangilinan J."/>
            <person name="Polle J."/>
            <person name="Salamov A."/>
            <person name="Terry A."/>
            <person name="Yamada T."/>
            <person name="Dunigan D.D."/>
            <person name="Grigoriev I.V."/>
            <person name="Claverie J.M."/>
            <person name="Van Etten J.L."/>
        </authorList>
    </citation>
    <scope>NUCLEOTIDE SEQUENCE [LARGE SCALE GENOMIC DNA]</scope>
    <source>
        <strain evidence="3 4">NC64A</strain>
    </source>
</reference>